<dbReference type="SUPFAM" id="SSF47336">
    <property type="entry name" value="ACP-like"/>
    <property type="match status" value="2"/>
</dbReference>
<dbReference type="InterPro" id="IPR020841">
    <property type="entry name" value="PKS_Beta-ketoAc_synthase_dom"/>
</dbReference>
<dbReference type="GO" id="GO:0005886">
    <property type="term" value="C:plasma membrane"/>
    <property type="evidence" value="ECO:0007669"/>
    <property type="project" value="TreeGrafter"/>
</dbReference>
<evidence type="ECO:0000256" key="5">
    <source>
        <dbReference type="ARBA" id="ARBA00022450"/>
    </source>
</evidence>
<evidence type="ECO:0000256" key="3">
    <source>
        <dbReference type="ARBA" id="ARBA00007380"/>
    </source>
</evidence>
<dbReference type="NCBIfam" id="TIGR01733">
    <property type="entry name" value="AA-adenyl-dom"/>
    <property type="match status" value="1"/>
</dbReference>
<dbReference type="Pfam" id="PF16197">
    <property type="entry name" value="KAsynt_C_assoc"/>
    <property type="match status" value="1"/>
</dbReference>
<accession>A0A4R6S0I8</accession>
<dbReference type="OrthoDB" id="2472181at2"/>
<dbReference type="GO" id="GO:0004315">
    <property type="term" value="F:3-oxoacyl-[acyl-carrier-protein] synthase activity"/>
    <property type="evidence" value="ECO:0007669"/>
    <property type="project" value="InterPro"/>
</dbReference>
<comment type="cofactor">
    <cofactor evidence="1">
        <name>pantetheine 4'-phosphate</name>
        <dbReference type="ChEBI" id="CHEBI:47942"/>
    </cofactor>
</comment>
<dbReference type="FunFam" id="3.40.47.10:FF:000019">
    <property type="entry name" value="Polyketide synthase type I"/>
    <property type="match status" value="1"/>
</dbReference>
<dbReference type="InterPro" id="IPR010071">
    <property type="entry name" value="AA_adenyl_dom"/>
</dbReference>
<dbReference type="Pfam" id="PF00109">
    <property type="entry name" value="ketoacyl-synt"/>
    <property type="match status" value="1"/>
</dbReference>
<dbReference type="FunFam" id="1.10.1200.10:FF:000005">
    <property type="entry name" value="Nonribosomal peptide synthetase 1"/>
    <property type="match status" value="1"/>
</dbReference>
<feature type="region of interest" description="Disordered" evidence="11">
    <location>
        <begin position="997"/>
        <end position="1019"/>
    </location>
</feature>
<name>A0A4R6S0I8_LABRH</name>
<proteinExistence type="inferred from homology"/>
<comment type="similarity">
    <text evidence="9">In the C-terminal section; belongs to the NRP synthetase family.</text>
</comment>
<dbReference type="GO" id="GO:0031177">
    <property type="term" value="F:phosphopantetheine binding"/>
    <property type="evidence" value="ECO:0007669"/>
    <property type="project" value="InterPro"/>
</dbReference>
<dbReference type="Pfam" id="PF00550">
    <property type="entry name" value="PP-binding"/>
    <property type="match status" value="2"/>
</dbReference>
<evidence type="ECO:0000313" key="14">
    <source>
        <dbReference type="EMBL" id="TDP93019.1"/>
    </source>
</evidence>
<dbReference type="Pfam" id="PF00698">
    <property type="entry name" value="Acyl_transf_1"/>
    <property type="match status" value="1"/>
</dbReference>
<dbReference type="InterPro" id="IPR057737">
    <property type="entry name" value="Condensation_MtbB-like"/>
</dbReference>
<dbReference type="SUPFAM" id="SSF52151">
    <property type="entry name" value="FabD/lysophospholipase-like"/>
    <property type="match status" value="1"/>
</dbReference>
<evidence type="ECO:0000256" key="9">
    <source>
        <dbReference type="ARBA" id="ARBA00029443"/>
    </source>
</evidence>
<dbReference type="InterPro" id="IPR014031">
    <property type="entry name" value="Ketoacyl_synth_C"/>
</dbReference>
<dbReference type="InterPro" id="IPR014030">
    <property type="entry name" value="Ketoacyl_synth_N"/>
</dbReference>
<dbReference type="Gene3D" id="3.30.559.10">
    <property type="entry name" value="Chloramphenicol acetyltransferase-like domain"/>
    <property type="match status" value="2"/>
</dbReference>
<dbReference type="SUPFAM" id="SSF53901">
    <property type="entry name" value="Thiolase-like"/>
    <property type="match status" value="1"/>
</dbReference>
<dbReference type="PROSITE" id="PS52004">
    <property type="entry name" value="KS3_2"/>
    <property type="match status" value="1"/>
</dbReference>
<keyword evidence="15" id="KW-1185">Reference proteome</keyword>
<dbReference type="InterPro" id="IPR032821">
    <property type="entry name" value="PKS_assoc"/>
</dbReference>
<keyword evidence="6" id="KW-0597">Phosphoprotein</keyword>
<dbReference type="Gene3D" id="3.30.559.30">
    <property type="entry name" value="Nonribosomal peptide synthetase, condensation domain"/>
    <property type="match status" value="2"/>
</dbReference>
<dbReference type="CDD" id="cd12114">
    <property type="entry name" value="A_NRPS_TlmIV_like"/>
    <property type="match status" value="1"/>
</dbReference>
<sequence length="2516" mass="267281">MTDLAARLASLTDSQRKLLAAKLGLTAEPAPAAEPVAVVGMGCRLPGGIDSPQNFWDALCAGRDLIGEVPPERWSADEWYDADPAAPGVANSRWGGFLDDVAGFDRRYFGIPADEAERMDPQQRLLLETAFAALADAGIPAASLAGTDTGVFMASMTDDYTWLQAADPAAVTVHTGTGTQRSILANRLSYELDVHGPSVALDTACSSSLVAIHLACQSIRTGEAEVALAGGVNVMASPVTTVIYAKLGMLAADGRCKTFDARADGFVRGEGAGVVVLKRLSAAQRDADPIWAVIRGSAIGQDGRTSGITAPSGPAQTALITRALRQAGVAPEHVRLVETHGTGTPLGDPLELEALAAALTGADSCRLGAVKTNAGHLEAAAGVVGLIKTALSLHHRIAPPVLHQQRRNPRIALDVTPFAIPVVPTPLPGGDDCFAGVSSFGFGGALAHAVLGPAPATPAVPQASGPQLITVSGRSAQAAKDLAAAYAEQLDGGDVAVADLAFTSVRRRDHHPHRIAVVAETAAEAATALRAAAPRRAAEDPAVAFVFPGQGAVEAGTAAELHRESEAFRAAVAACDEQFRRRSGFSPVTALFETEQFGDGSFDPADTRQSQAVQFTLHIGLAAHWAALGVTPAVVFGQSLGEVAAAHVAGALDLADAVAVVVARSELMARVQGKGASAVVELAEADVDRLGLAVAGVLSPTTTLVAGSVDDVRQALDRLAADGVFTHELRDARMAFHSPELAALAPELAAALRDIRPRPPRVPLISTVTGGPIDTADAAYWARNLAEPFRLPVALDDVAGRGVGCVVEVSAHPALRRAIGAVLPVTGSLTRGEPDRRAVLTSAAVLLTHGVELDLAALAPAGRVVRLPGYPWQHEEAWLPPRPVRRSGTAVVIPQPRERLEPPPEREREPEPEAVEDTDEFTDDVERLLHRLWTDVLVVEPELVRPDTNFFDLGGNSLKGFWLVRQISEALDVRIPMDRVADLLTIRDLAAYIRAADPERAPQVEPGTGDDGAPAADDARHEPFPLLPLQRAYWVGQSLELGGVAAKHYLEYELDGVDLDRLEAGWNRLVRRHEMLRAVIDADGTQRILATVPDYEFGRTDLSTSDDVQAELEALRARLTEPARGQDEWPLFEIHATTLPGGATRVHLSMDMMSCDGRSFAIISDEWRRLQADPAADLPPLTMSFRDFVLRHWADEEGANEDGAHEDDRAAEYWRPRLAELPPPPALPWAADPAELGKPEFRRRSARIGKDRWRALRTAAGKAGIGPSALLLAAFAEVLGTWSAQPRFCVNVTTFTLRTTHPAAADVVGDFTSNVPVAVDALAAPTLRERARLVQQRLWSDVEHVGRGGVALLAEANALRGDDAFRLGVPYVFTSLLAGDEDDDALVPFGWLGRRAHSVALTPQVLVDLQVMQDRGDLVLDFDTVDAMFSPGVVDAVFDALVGLVGALADDAATWELAPQSLVPDADLEARAAANRTDAPVPGGGLHEPFVRQAREHPERIAVRSSARTLTYGEVDAASEHVAQQLTEHGVEPGALVAVSMRKGWDQVVAVLGVLKAGAAYVPVDPDLPPERRQELLRRTNAAAVLTQPFGTVQGIDGVDGIVVDGTGAEPVDRPRPAGDDLAYVIFTSGSTGAPKGVAVHHRAAVNTVLDINSRFGVRPGDAVLALSSLSFDLSVYDVFGVLAAGATIVLPDADRAQDPAHWADLVTEHRVTLWNSVPALYGMFVDHLSGHDGSAPALRSVLLSGDWIPLTLPERSRAVLPDTELTSLGGATEAAIWSIHHPIGDVDPAWRSIPYGTPLANQRFHVYNAAGAPCPTWVPGELRIAGVGVAKGYHDDPERTAASFPVDERTGERHYRTGDLGRYRPDGTIEFLGRDDLQVKVQGHRIELGEVEAALRTMPGVTDAAVVVLGPRDGNRTLAAHAVGAGLTASAVRAHLAARLPGYMVPPTVTFWPALPLTGNGKVDRKRLAAAGHQSVESTASDDSTVDESGFVAPATPVQRALAEIWASVLGVERIGLHDRFFEFGGDSVLGIQVVSRAARAGLGLRPRDLFEHQTIAELAHVVRVVEQIAGPVELTGSVPLTPIQRWMLGLELADPAHFGQSLLLAPAAGPLDGTRLGAALGAVADRHDVLRLRWRRDGESWTQEYADRPGVAVERVHLDADTLDQIVADREAAMDLAEGPVLRAVLFETPAGCERLLLTCHHLAVDGVSWQVLLDDLAAAYDGLPLPPVTATFGEYAEALAARAPRPGSVQAWRDRLAVPTVPVAEPAGVEGEAHTATRALQPDETTALLTTAGAAYRTTIDELLLTALAATLDRGPVRVDLERHGRDVPGIPDVTGTVGWFTTILPTTPDLSDVDVEAEPGRALAAVKEHVRAAPPDAELLHDRLPRADVVLNYLGRLDGLDGDLLRLADGRAGRSRGPRNRRPWPVEVDCRVLGGRFELTVTHDSAVAARALADGLLAAIRLLLRHCADPAAGGYTPSDFPLADLTDETLALVLRQFRAGQMRAAQVSEEKK</sequence>
<dbReference type="InterPro" id="IPR001227">
    <property type="entry name" value="Ac_transferase_dom_sf"/>
</dbReference>
<dbReference type="SUPFAM" id="SSF52777">
    <property type="entry name" value="CoA-dependent acyltransferases"/>
    <property type="match status" value="4"/>
</dbReference>
<evidence type="ECO:0000256" key="4">
    <source>
        <dbReference type="ARBA" id="ARBA00016743"/>
    </source>
</evidence>
<dbReference type="Gene3D" id="3.40.366.10">
    <property type="entry name" value="Malonyl-Coenzyme A Acyl Carrier Protein, domain 2"/>
    <property type="match status" value="1"/>
</dbReference>
<evidence type="ECO:0000313" key="15">
    <source>
        <dbReference type="Proteomes" id="UP000295444"/>
    </source>
</evidence>
<organism evidence="14 15">
    <name type="scientific">Labedaea rhizosphaerae</name>
    <dbReference type="NCBI Taxonomy" id="598644"/>
    <lineage>
        <taxon>Bacteria</taxon>
        <taxon>Bacillati</taxon>
        <taxon>Actinomycetota</taxon>
        <taxon>Actinomycetes</taxon>
        <taxon>Pseudonocardiales</taxon>
        <taxon>Pseudonocardiaceae</taxon>
        <taxon>Labedaea</taxon>
    </lineage>
</organism>
<dbReference type="InterPro" id="IPR050091">
    <property type="entry name" value="PKS_NRPS_Biosynth_Enz"/>
</dbReference>
<dbReference type="InterPro" id="IPR009081">
    <property type="entry name" value="PP-bd_ACP"/>
</dbReference>
<dbReference type="EMBL" id="SNXZ01000007">
    <property type="protein sequence ID" value="TDP93019.1"/>
    <property type="molecule type" value="Genomic_DNA"/>
</dbReference>
<dbReference type="GO" id="GO:0005737">
    <property type="term" value="C:cytoplasm"/>
    <property type="evidence" value="ECO:0007669"/>
    <property type="project" value="TreeGrafter"/>
</dbReference>
<dbReference type="SMART" id="SM00825">
    <property type="entry name" value="PKS_KS"/>
    <property type="match status" value="1"/>
</dbReference>
<evidence type="ECO:0000259" key="12">
    <source>
        <dbReference type="PROSITE" id="PS50075"/>
    </source>
</evidence>
<evidence type="ECO:0000256" key="6">
    <source>
        <dbReference type="ARBA" id="ARBA00022553"/>
    </source>
</evidence>
<feature type="compositionally biased region" description="Basic and acidic residues" evidence="11">
    <location>
        <begin position="896"/>
        <end position="911"/>
    </location>
</feature>
<comment type="similarity">
    <text evidence="3">Belongs to the ATP-dependent AMP-binding enzyme family. MbtB subfamily.</text>
</comment>
<dbReference type="InterPro" id="IPR045851">
    <property type="entry name" value="AMP-bd_C_sf"/>
</dbReference>
<dbReference type="Pfam" id="PF02801">
    <property type="entry name" value="Ketoacyl-synt_C"/>
    <property type="match status" value="1"/>
</dbReference>
<comment type="caution">
    <text evidence="14">The sequence shown here is derived from an EMBL/GenBank/DDBJ whole genome shotgun (WGS) entry which is preliminary data.</text>
</comment>
<dbReference type="InterPro" id="IPR016039">
    <property type="entry name" value="Thiolase-like"/>
</dbReference>
<dbReference type="InterPro" id="IPR025110">
    <property type="entry name" value="AMP-bd_C"/>
</dbReference>
<dbReference type="PROSITE" id="PS00012">
    <property type="entry name" value="PHOSPHOPANTETHEINE"/>
    <property type="match status" value="1"/>
</dbReference>
<dbReference type="InterPro" id="IPR020845">
    <property type="entry name" value="AMP-binding_CS"/>
</dbReference>
<evidence type="ECO:0000256" key="1">
    <source>
        <dbReference type="ARBA" id="ARBA00001957"/>
    </source>
</evidence>
<dbReference type="SMART" id="SM00827">
    <property type="entry name" value="PKS_AT"/>
    <property type="match status" value="1"/>
</dbReference>
<keyword evidence="8" id="KW-0808">Transferase</keyword>
<dbReference type="GO" id="GO:0004312">
    <property type="term" value="F:fatty acid synthase activity"/>
    <property type="evidence" value="ECO:0007669"/>
    <property type="project" value="TreeGrafter"/>
</dbReference>
<dbReference type="FunFam" id="3.30.559.10:FF:000023">
    <property type="entry name" value="Non-ribosomal peptide synthetase"/>
    <property type="match status" value="1"/>
</dbReference>
<dbReference type="Pfam" id="PF13193">
    <property type="entry name" value="AMP-binding_C"/>
    <property type="match status" value="1"/>
</dbReference>
<evidence type="ECO:0000259" key="13">
    <source>
        <dbReference type="PROSITE" id="PS52004"/>
    </source>
</evidence>
<dbReference type="InterPro" id="IPR020806">
    <property type="entry name" value="PKS_PP-bd"/>
</dbReference>
<dbReference type="InterPro" id="IPR001242">
    <property type="entry name" value="Condensation_dom"/>
</dbReference>
<dbReference type="InterPro" id="IPR023213">
    <property type="entry name" value="CAT-like_dom_sf"/>
</dbReference>
<feature type="domain" description="Ketosynthase family 3 (KS3)" evidence="13">
    <location>
        <begin position="33"/>
        <end position="453"/>
    </location>
</feature>
<dbReference type="InterPro" id="IPR014043">
    <property type="entry name" value="Acyl_transferase_dom"/>
</dbReference>
<gene>
    <name evidence="14" type="ORF">EV186_107254</name>
</gene>
<dbReference type="Gene3D" id="3.30.70.3290">
    <property type="match status" value="1"/>
</dbReference>
<evidence type="ECO:0000256" key="8">
    <source>
        <dbReference type="ARBA" id="ARBA00022679"/>
    </source>
</evidence>
<dbReference type="CDD" id="cd19535">
    <property type="entry name" value="Cyc_NRPS"/>
    <property type="match status" value="1"/>
</dbReference>
<dbReference type="Pfam" id="PF00668">
    <property type="entry name" value="Condensation"/>
    <property type="match status" value="2"/>
</dbReference>
<evidence type="ECO:0000256" key="11">
    <source>
        <dbReference type="SAM" id="MobiDB-lite"/>
    </source>
</evidence>
<dbReference type="Gene3D" id="3.40.50.12780">
    <property type="entry name" value="N-terminal domain of ligase-like"/>
    <property type="match status" value="1"/>
</dbReference>
<dbReference type="PANTHER" id="PTHR43775">
    <property type="entry name" value="FATTY ACID SYNTHASE"/>
    <property type="match status" value="1"/>
</dbReference>
<dbReference type="Gene3D" id="3.30.300.30">
    <property type="match status" value="1"/>
</dbReference>
<dbReference type="GO" id="GO:0071770">
    <property type="term" value="P:DIM/DIP cell wall layer assembly"/>
    <property type="evidence" value="ECO:0007669"/>
    <property type="project" value="TreeGrafter"/>
</dbReference>
<evidence type="ECO:0000256" key="2">
    <source>
        <dbReference type="ARBA" id="ARBA00005102"/>
    </source>
</evidence>
<dbReference type="PANTHER" id="PTHR43775:SF37">
    <property type="entry name" value="SI:DKEY-61P9.11"/>
    <property type="match status" value="1"/>
</dbReference>
<dbReference type="InterPro" id="IPR042099">
    <property type="entry name" value="ANL_N_sf"/>
</dbReference>
<dbReference type="InterPro" id="IPR018201">
    <property type="entry name" value="Ketoacyl_synth_AS"/>
</dbReference>
<dbReference type="PROSITE" id="PS00455">
    <property type="entry name" value="AMP_BINDING"/>
    <property type="match status" value="1"/>
</dbReference>
<dbReference type="RefSeq" id="WP_133853350.1">
    <property type="nucleotide sequence ID" value="NZ_SNXZ01000007.1"/>
</dbReference>
<keyword evidence="7" id="KW-0436">Ligase</keyword>
<dbReference type="Proteomes" id="UP000295444">
    <property type="component" value="Unassembled WGS sequence"/>
</dbReference>
<dbReference type="Pfam" id="PF00501">
    <property type="entry name" value="AMP-binding"/>
    <property type="match status" value="1"/>
</dbReference>
<dbReference type="InterPro" id="IPR000873">
    <property type="entry name" value="AMP-dep_synth/lig_dom"/>
</dbReference>
<evidence type="ECO:0000256" key="10">
    <source>
        <dbReference type="ARBA" id="ARBA00033440"/>
    </source>
</evidence>
<protein>
    <recommendedName>
        <fullName evidence="4">Phenyloxazoline synthase MbtB</fullName>
    </recommendedName>
    <alternativeName>
        <fullName evidence="10">Mycobactin synthetase protein B</fullName>
    </alternativeName>
</protein>
<feature type="region of interest" description="Disordered" evidence="11">
    <location>
        <begin position="891"/>
        <end position="920"/>
    </location>
</feature>
<feature type="domain" description="Carrier" evidence="12">
    <location>
        <begin position="920"/>
        <end position="997"/>
    </location>
</feature>
<dbReference type="InterPro" id="IPR006162">
    <property type="entry name" value="Ppantetheine_attach_site"/>
</dbReference>
<dbReference type="PROSITE" id="PS50075">
    <property type="entry name" value="CARRIER"/>
    <property type="match status" value="2"/>
</dbReference>
<dbReference type="InterPro" id="IPR036736">
    <property type="entry name" value="ACP-like_sf"/>
</dbReference>
<dbReference type="GO" id="GO:0006633">
    <property type="term" value="P:fatty acid biosynthetic process"/>
    <property type="evidence" value="ECO:0007669"/>
    <property type="project" value="InterPro"/>
</dbReference>
<evidence type="ECO:0000256" key="7">
    <source>
        <dbReference type="ARBA" id="ARBA00022598"/>
    </source>
</evidence>
<dbReference type="PROSITE" id="PS00606">
    <property type="entry name" value="KS3_1"/>
    <property type="match status" value="1"/>
</dbReference>
<dbReference type="FunFam" id="3.40.50.12780:FF:000012">
    <property type="entry name" value="Non-ribosomal peptide synthetase"/>
    <property type="match status" value="1"/>
</dbReference>
<reference evidence="14 15" key="1">
    <citation type="submission" date="2019-03" db="EMBL/GenBank/DDBJ databases">
        <title>Genomic Encyclopedia of Type Strains, Phase IV (KMG-IV): sequencing the most valuable type-strain genomes for metagenomic binning, comparative biology and taxonomic classification.</title>
        <authorList>
            <person name="Goeker M."/>
        </authorList>
    </citation>
    <scope>NUCLEOTIDE SEQUENCE [LARGE SCALE GENOMIC DNA]</scope>
    <source>
        <strain evidence="14 15">DSM 45361</strain>
    </source>
</reference>
<dbReference type="InterPro" id="IPR016035">
    <property type="entry name" value="Acyl_Trfase/lysoPLipase"/>
</dbReference>
<comment type="pathway">
    <text evidence="2">Siderophore biosynthesis; mycobactin biosynthesis.</text>
</comment>
<keyword evidence="5" id="KW-0596">Phosphopantetheine</keyword>
<dbReference type="SUPFAM" id="SSF56801">
    <property type="entry name" value="Acetyl-CoA synthetase-like"/>
    <property type="match status" value="1"/>
</dbReference>
<feature type="domain" description="Carrier" evidence="12">
    <location>
        <begin position="1994"/>
        <end position="2068"/>
    </location>
</feature>
<dbReference type="SMART" id="SM00823">
    <property type="entry name" value="PKS_PP"/>
    <property type="match status" value="2"/>
</dbReference>
<dbReference type="Gene3D" id="3.40.47.10">
    <property type="match status" value="1"/>
</dbReference>
<dbReference type="CDD" id="cd00833">
    <property type="entry name" value="PKS"/>
    <property type="match status" value="1"/>
</dbReference>
<dbReference type="Gene3D" id="1.10.1200.10">
    <property type="entry name" value="ACP-like"/>
    <property type="match status" value="2"/>
</dbReference>